<evidence type="ECO:0000256" key="2">
    <source>
        <dbReference type="ARBA" id="ARBA00022448"/>
    </source>
</evidence>
<keyword evidence="7 8" id="KW-0472">Membrane</keyword>
<reference evidence="9" key="1">
    <citation type="submission" date="2021-02" db="EMBL/GenBank/DDBJ databases">
        <authorList>
            <person name="Nowell W R."/>
        </authorList>
    </citation>
    <scope>NUCLEOTIDE SEQUENCE</scope>
</reference>
<dbReference type="AlphaFoldDB" id="A0A814PZL1"/>
<keyword evidence="2" id="KW-0813">Transport</keyword>
<dbReference type="EMBL" id="CAJNOQ010005830">
    <property type="protein sequence ID" value="CAF1113201.1"/>
    <property type="molecule type" value="Genomic_DNA"/>
</dbReference>
<keyword evidence="6 8" id="KW-1133">Transmembrane helix</keyword>
<evidence type="ECO:0000256" key="4">
    <source>
        <dbReference type="ARBA" id="ARBA00022856"/>
    </source>
</evidence>
<dbReference type="InterPro" id="IPR004648">
    <property type="entry name" value="Oligpept_transpt"/>
</dbReference>
<dbReference type="GO" id="GO:0015031">
    <property type="term" value="P:protein transport"/>
    <property type="evidence" value="ECO:0007669"/>
    <property type="project" value="UniProtKB-KW"/>
</dbReference>
<dbReference type="Proteomes" id="UP000677228">
    <property type="component" value="Unassembled WGS sequence"/>
</dbReference>
<evidence type="ECO:0000256" key="6">
    <source>
        <dbReference type="ARBA" id="ARBA00022989"/>
    </source>
</evidence>
<gene>
    <name evidence="9" type="ORF">GPM918_LOCUS19333</name>
    <name evidence="10" type="ORF">OVA965_LOCUS37852</name>
    <name evidence="11" type="ORF">SRO942_LOCUS19330</name>
    <name evidence="12" type="ORF">TMI583_LOCUS38975</name>
</gene>
<keyword evidence="3 8" id="KW-0812">Transmembrane</keyword>
<accession>A0A814PZL1</accession>
<evidence type="ECO:0000313" key="9">
    <source>
        <dbReference type="EMBL" id="CAF1113201.1"/>
    </source>
</evidence>
<evidence type="ECO:0000256" key="7">
    <source>
        <dbReference type="ARBA" id="ARBA00023136"/>
    </source>
</evidence>
<keyword evidence="4" id="KW-0571">Peptide transport</keyword>
<dbReference type="EMBL" id="CAJOBC010005830">
    <property type="protein sequence ID" value="CAF3877368.1"/>
    <property type="molecule type" value="Genomic_DNA"/>
</dbReference>
<comment type="subcellular location">
    <subcellularLocation>
        <location evidence="1">Membrane</location>
        <topology evidence="1">Multi-pass membrane protein</topology>
    </subcellularLocation>
</comment>
<feature type="transmembrane region" description="Helical" evidence="8">
    <location>
        <begin position="52"/>
        <end position="69"/>
    </location>
</feature>
<name>A0A814PZL1_9BILA</name>
<evidence type="ECO:0000256" key="5">
    <source>
        <dbReference type="ARBA" id="ARBA00022927"/>
    </source>
</evidence>
<dbReference type="GO" id="GO:0035673">
    <property type="term" value="F:oligopeptide transmembrane transporter activity"/>
    <property type="evidence" value="ECO:0007669"/>
    <property type="project" value="InterPro"/>
</dbReference>
<dbReference type="EMBL" id="CAJOBA010058578">
    <property type="protein sequence ID" value="CAF4309338.1"/>
    <property type="molecule type" value="Genomic_DNA"/>
</dbReference>
<evidence type="ECO:0000313" key="10">
    <source>
        <dbReference type="EMBL" id="CAF1522461.1"/>
    </source>
</evidence>
<dbReference type="GO" id="GO:0016020">
    <property type="term" value="C:membrane"/>
    <property type="evidence" value="ECO:0007669"/>
    <property type="project" value="UniProtKB-SubCell"/>
</dbReference>
<dbReference type="OrthoDB" id="2156679at2759"/>
<dbReference type="EMBL" id="CAJNOK010036433">
    <property type="protein sequence ID" value="CAF1522461.1"/>
    <property type="molecule type" value="Genomic_DNA"/>
</dbReference>
<proteinExistence type="predicted"/>
<evidence type="ECO:0000256" key="3">
    <source>
        <dbReference type="ARBA" id="ARBA00022692"/>
    </source>
</evidence>
<dbReference type="PANTHER" id="PTHR22601">
    <property type="entry name" value="ISP4 LIKE PROTEIN"/>
    <property type="match status" value="1"/>
</dbReference>
<dbReference type="InterPro" id="IPR004813">
    <property type="entry name" value="OPT"/>
</dbReference>
<evidence type="ECO:0000256" key="8">
    <source>
        <dbReference type="SAM" id="Phobius"/>
    </source>
</evidence>
<feature type="transmembrane region" description="Helical" evidence="8">
    <location>
        <begin position="94"/>
        <end position="114"/>
    </location>
</feature>
<dbReference type="Proteomes" id="UP000682733">
    <property type="component" value="Unassembled WGS sequence"/>
</dbReference>
<organism evidence="9 13">
    <name type="scientific">Didymodactylos carnosus</name>
    <dbReference type="NCBI Taxonomy" id="1234261"/>
    <lineage>
        <taxon>Eukaryota</taxon>
        <taxon>Metazoa</taxon>
        <taxon>Spiralia</taxon>
        <taxon>Gnathifera</taxon>
        <taxon>Rotifera</taxon>
        <taxon>Eurotatoria</taxon>
        <taxon>Bdelloidea</taxon>
        <taxon>Philodinida</taxon>
        <taxon>Philodinidae</taxon>
        <taxon>Didymodactylos</taxon>
    </lineage>
</organism>
<feature type="non-terminal residue" evidence="9">
    <location>
        <position position="1"/>
    </location>
</feature>
<dbReference type="Proteomes" id="UP000681722">
    <property type="component" value="Unassembled WGS sequence"/>
</dbReference>
<evidence type="ECO:0000313" key="11">
    <source>
        <dbReference type="EMBL" id="CAF3877368.1"/>
    </source>
</evidence>
<dbReference type="Proteomes" id="UP000663829">
    <property type="component" value="Unassembled WGS sequence"/>
</dbReference>
<evidence type="ECO:0000313" key="12">
    <source>
        <dbReference type="EMBL" id="CAF4309338.1"/>
    </source>
</evidence>
<evidence type="ECO:0000313" key="13">
    <source>
        <dbReference type="Proteomes" id="UP000663829"/>
    </source>
</evidence>
<feature type="transmembrane region" description="Helical" evidence="8">
    <location>
        <begin position="20"/>
        <end position="40"/>
    </location>
</feature>
<sequence>MEVAGIVSNKDDFEMFCSTFRSYFIGILFTILITSVNQFYSYRTIQYTIPQYVLLLLAYPLGKFLAWCLPKKKFIIFNWNFSLNPGCFTIKEHAIIYIMIVIASRTITAIDIIVIKHVYLKMETKFIWGLLLAISSQTMGYGAA</sequence>
<protein>
    <submittedName>
        <fullName evidence="9">Uncharacterized protein</fullName>
    </submittedName>
</protein>
<comment type="caution">
    <text evidence="9">The sequence shown here is derived from an EMBL/GenBank/DDBJ whole genome shotgun (WGS) entry which is preliminary data.</text>
</comment>
<keyword evidence="13" id="KW-1185">Reference proteome</keyword>
<keyword evidence="5" id="KW-0653">Protein transport</keyword>
<evidence type="ECO:0000256" key="1">
    <source>
        <dbReference type="ARBA" id="ARBA00004141"/>
    </source>
</evidence>
<dbReference type="Pfam" id="PF03169">
    <property type="entry name" value="OPT"/>
    <property type="match status" value="1"/>
</dbReference>